<dbReference type="AlphaFoldDB" id="A0A921R449"/>
<feature type="transmembrane region" description="Helical" evidence="7">
    <location>
        <begin position="6"/>
        <end position="23"/>
    </location>
</feature>
<feature type="transmembrane region" description="Helical" evidence="7">
    <location>
        <begin position="69"/>
        <end position="85"/>
    </location>
</feature>
<proteinExistence type="inferred from homology"/>
<dbReference type="Pfam" id="PF04819">
    <property type="entry name" value="DUF716"/>
    <property type="match status" value="1"/>
</dbReference>
<protein>
    <submittedName>
        <fullName evidence="8">Uncharacterized protein</fullName>
    </submittedName>
</protein>
<dbReference type="EMBL" id="CM027683">
    <property type="protein sequence ID" value="KAG0532312.1"/>
    <property type="molecule type" value="Genomic_DNA"/>
</dbReference>
<keyword evidence="4 7" id="KW-1133">Transmembrane helix</keyword>
<evidence type="ECO:0000256" key="6">
    <source>
        <dbReference type="SAM" id="MobiDB-lite"/>
    </source>
</evidence>
<organism evidence="8 9">
    <name type="scientific">Sorghum bicolor</name>
    <name type="common">Sorghum</name>
    <name type="synonym">Sorghum vulgare</name>
    <dbReference type="NCBI Taxonomy" id="4558"/>
    <lineage>
        <taxon>Eukaryota</taxon>
        <taxon>Viridiplantae</taxon>
        <taxon>Streptophyta</taxon>
        <taxon>Embryophyta</taxon>
        <taxon>Tracheophyta</taxon>
        <taxon>Spermatophyta</taxon>
        <taxon>Magnoliopsida</taxon>
        <taxon>Liliopsida</taxon>
        <taxon>Poales</taxon>
        <taxon>Poaceae</taxon>
        <taxon>PACMAD clade</taxon>
        <taxon>Panicoideae</taxon>
        <taxon>Andropogonodae</taxon>
        <taxon>Andropogoneae</taxon>
        <taxon>Sorghinae</taxon>
        <taxon>Sorghum</taxon>
    </lineage>
</organism>
<feature type="compositionally biased region" description="Basic residues" evidence="6">
    <location>
        <begin position="117"/>
        <end position="126"/>
    </location>
</feature>
<feature type="transmembrane region" description="Helical" evidence="7">
    <location>
        <begin position="214"/>
        <end position="238"/>
    </location>
</feature>
<dbReference type="PANTHER" id="PTHR46285">
    <property type="entry name" value="PROTEINASE INHIBITOR I4, SERPIN (DUF716)-RELATED"/>
    <property type="match status" value="1"/>
</dbReference>
<dbReference type="Proteomes" id="UP000807115">
    <property type="component" value="Chromosome 4"/>
</dbReference>
<comment type="subcellular location">
    <subcellularLocation>
        <location evidence="1">Membrane</location>
        <topology evidence="1">Multi-pass membrane protein</topology>
    </subcellularLocation>
</comment>
<evidence type="ECO:0000313" key="9">
    <source>
        <dbReference type="Proteomes" id="UP000807115"/>
    </source>
</evidence>
<keyword evidence="5 7" id="KW-0472">Membrane</keyword>
<evidence type="ECO:0000256" key="7">
    <source>
        <dbReference type="SAM" id="Phobius"/>
    </source>
</evidence>
<dbReference type="InterPro" id="IPR006904">
    <property type="entry name" value="DUF716"/>
</dbReference>
<reference evidence="8" key="1">
    <citation type="journal article" date="2019" name="BMC Genomics">
        <title>A new reference genome for Sorghum bicolor reveals high levels of sequence similarity between sweet and grain genotypes: implications for the genetics of sugar metabolism.</title>
        <authorList>
            <person name="Cooper E.A."/>
            <person name="Brenton Z.W."/>
            <person name="Flinn B.S."/>
            <person name="Jenkins J."/>
            <person name="Shu S."/>
            <person name="Flowers D."/>
            <person name="Luo F."/>
            <person name="Wang Y."/>
            <person name="Xia P."/>
            <person name="Barry K."/>
            <person name="Daum C."/>
            <person name="Lipzen A."/>
            <person name="Yoshinaga Y."/>
            <person name="Schmutz J."/>
            <person name="Saski C."/>
            <person name="Vermerris W."/>
            <person name="Kresovich S."/>
        </authorList>
    </citation>
    <scope>NUCLEOTIDE SEQUENCE</scope>
</reference>
<comment type="similarity">
    <text evidence="2">Belongs to the TMEM45 family.</text>
</comment>
<feature type="region of interest" description="Disordered" evidence="6">
    <location>
        <begin position="116"/>
        <end position="143"/>
    </location>
</feature>
<reference evidence="8" key="2">
    <citation type="submission" date="2020-10" db="EMBL/GenBank/DDBJ databases">
        <authorList>
            <person name="Cooper E.A."/>
            <person name="Brenton Z.W."/>
            <person name="Flinn B.S."/>
            <person name="Jenkins J."/>
            <person name="Shu S."/>
            <person name="Flowers D."/>
            <person name="Luo F."/>
            <person name="Wang Y."/>
            <person name="Xia P."/>
            <person name="Barry K."/>
            <person name="Daum C."/>
            <person name="Lipzen A."/>
            <person name="Yoshinaga Y."/>
            <person name="Schmutz J."/>
            <person name="Saski C."/>
            <person name="Vermerris W."/>
            <person name="Kresovich S."/>
        </authorList>
    </citation>
    <scope>NUCLEOTIDE SEQUENCE</scope>
</reference>
<evidence type="ECO:0000256" key="3">
    <source>
        <dbReference type="ARBA" id="ARBA00022692"/>
    </source>
</evidence>
<sequence length="303" mass="32880">MDKIISHVLAGVMLSGLGLWHLFNHIRLFDRLPCPDITTVFIMLAYSPMPFDAADGSIPPERMPNHEHAIIYASLLIYAGSAMYLDRHHARHRHRHIDALHAPPGGGLRAGAVRVPRPLHRPRRPASRAGSTGSCRPLPPSASPPRALLGAGRLPAELQLAVSLVRSASLAFQGLWGVVIGWIPAGMAPKGCSLDDDGGGVNLRCHGDDSLHHAVAVVNLQFGWCMVLMTVFVLAFYVHACKKYPAGEATTTIATYLYGRLPEAQWRSQNLNISWVFLEIPGIPSVSAYAEAEAADGDDDHHN</sequence>
<evidence type="ECO:0000256" key="1">
    <source>
        <dbReference type="ARBA" id="ARBA00004141"/>
    </source>
</evidence>
<keyword evidence="3 7" id="KW-0812">Transmembrane</keyword>
<evidence type="ECO:0000256" key="5">
    <source>
        <dbReference type="ARBA" id="ARBA00023136"/>
    </source>
</evidence>
<evidence type="ECO:0000256" key="4">
    <source>
        <dbReference type="ARBA" id="ARBA00022989"/>
    </source>
</evidence>
<gene>
    <name evidence="8" type="ORF">BDA96_04G097600</name>
</gene>
<evidence type="ECO:0000256" key="2">
    <source>
        <dbReference type="ARBA" id="ARBA00006948"/>
    </source>
</evidence>
<accession>A0A921R449</accession>
<dbReference type="GO" id="GO:0016020">
    <property type="term" value="C:membrane"/>
    <property type="evidence" value="ECO:0007669"/>
    <property type="project" value="UniProtKB-SubCell"/>
</dbReference>
<comment type="caution">
    <text evidence="8">The sequence shown here is derived from an EMBL/GenBank/DDBJ whole genome shotgun (WGS) entry which is preliminary data.</text>
</comment>
<evidence type="ECO:0000313" key="8">
    <source>
        <dbReference type="EMBL" id="KAG0532312.1"/>
    </source>
</evidence>
<name>A0A921R449_SORBI</name>
<dbReference type="PANTHER" id="PTHR46285:SF6">
    <property type="entry name" value="PLANT VIRAL-RESPONSE FAMILY PROTEIN"/>
    <property type="match status" value="1"/>
</dbReference>